<dbReference type="Proteomes" id="UP000238916">
    <property type="component" value="Unassembled WGS sequence"/>
</dbReference>
<accession>A0A2U3LGQ7</accession>
<protein>
    <submittedName>
        <fullName evidence="1">Uncharacterized protein</fullName>
    </submittedName>
</protein>
<dbReference type="EMBL" id="OMOF01000445">
    <property type="protein sequence ID" value="SPF51125.1"/>
    <property type="molecule type" value="Genomic_DNA"/>
</dbReference>
<dbReference type="AlphaFoldDB" id="A0A2U3LGQ7"/>
<organism evidence="1 2">
    <name type="scientific">Candidatus Desulfosporosinus infrequens</name>
    <dbReference type="NCBI Taxonomy" id="2043169"/>
    <lineage>
        <taxon>Bacteria</taxon>
        <taxon>Bacillati</taxon>
        <taxon>Bacillota</taxon>
        <taxon>Clostridia</taxon>
        <taxon>Eubacteriales</taxon>
        <taxon>Desulfitobacteriaceae</taxon>
        <taxon>Desulfosporosinus</taxon>
    </lineage>
</organism>
<evidence type="ECO:0000313" key="2">
    <source>
        <dbReference type="Proteomes" id="UP000238916"/>
    </source>
</evidence>
<sequence length="61" mass="6429">MSAQTDMAAKLAADVNELFDALVDIRSRLDQLIASQSKVAALVSNVTADIAPEQTKIGGKQ</sequence>
<gene>
    <name evidence="1" type="ORF">SBF1_50009</name>
</gene>
<reference evidence="2" key="1">
    <citation type="submission" date="2018-02" db="EMBL/GenBank/DDBJ databases">
        <authorList>
            <person name="Hausmann B."/>
        </authorList>
    </citation>
    <scope>NUCLEOTIDE SEQUENCE [LARGE SCALE GENOMIC DNA]</scope>
    <source>
        <strain evidence="2">Peat soil MAG SbF1</strain>
    </source>
</reference>
<evidence type="ECO:0000313" key="1">
    <source>
        <dbReference type="EMBL" id="SPF51125.1"/>
    </source>
</evidence>
<name>A0A2U3LGQ7_9FIRM</name>
<proteinExistence type="predicted"/>